<accession>A0A6B2G1Z6</accession>
<protein>
    <submittedName>
        <fullName evidence="6">Krueppel-like factor 8 (Trinotate prediction)</fullName>
    </submittedName>
</protein>
<evidence type="ECO:0000256" key="1">
    <source>
        <dbReference type="ARBA" id="ARBA00022723"/>
    </source>
</evidence>
<proteinExistence type="predicted"/>
<evidence type="ECO:0000256" key="2">
    <source>
        <dbReference type="ARBA" id="ARBA00022771"/>
    </source>
</evidence>
<dbReference type="InterPro" id="IPR036236">
    <property type="entry name" value="Znf_C2H2_sf"/>
</dbReference>
<keyword evidence="1" id="KW-0479">Metal-binding</keyword>
<name>A0A6B2G1Z6_MYXSQ</name>
<dbReference type="FunFam" id="3.30.160.60:FF:000007">
    <property type="entry name" value="Basic krueppel-like factor 3"/>
    <property type="match status" value="1"/>
</dbReference>
<dbReference type="PANTHER" id="PTHR23235">
    <property type="entry name" value="KRUEPPEL-LIKE TRANSCRIPTION FACTOR"/>
    <property type="match status" value="1"/>
</dbReference>
<organism evidence="6">
    <name type="scientific">Myxobolus squamalis</name>
    <name type="common">Myxosporean</name>
    <dbReference type="NCBI Taxonomy" id="59785"/>
    <lineage>
        <taxon>Eukaryota</taxon>
        <taxon>Metazoa</taxon>
        <taxon>Cnidaria</taxon>
        <taxon>Myxozoa</taxon>
        <taxon>Myxosporea</taxon>
        <taxon>Bivalvulida</taxon>
        <taxon>Platysporina</taxon>
        <taxon>Myxobolidae</taxon>
        <taxon>Myxobolus</taxon>
    </lineage>
</organism>
<evidence type="ECO:0000313" key="6">
    <source>
        <dbReference type="EMBL" id="NDJ96546.1"/>
    </source>
</evidence>
<feature type="domain" description="C2H2-type" evidence="5">
    <location>
        <begin position="201"/>
        <end position="230"/>
    </location>
</feature>
<dbReference type="AlphaFoldDB" id="A0A6B2G1Z6"/>
<feature type="domain" description="C2H2-type" evidence="5">
    <location>
        <begin position="231"/>
        <end position="253"/>
    </location>
</feature>
<feature type="domain" description="C2H2-type" evidence="5">
    <location>
        <begin position="162"/>
        <end position="200"/>
    </location>
</feature>
<dbReference type="GO" id="GO:0000978">
    <property type="term" value="F:RNA polymerase II cis-regulatory region sequence-specific DNA binding"/>
    <property type="evidence" value="ECO:0007669"/>
    <property type="project" value="TreeGrafter"/>
</dbReference>
<dbReference type="SMART" id="SM00355">
    <property type="entry name" value="ZnF_C2H2"/>
    <property type="match status" value="3"/>
</dbReference>
<dbReference type="GO" id="GO:0008270">
    <property type="term" value="F:zinc ion binding"/>
    <property type="evidence" value="ECO:0007669"/>
    <property type="project" value="UniProtKB-KW"/>
</dbReference>
<reference evidence="6" key="1">
    <citation type="submission" date="2018-11" db="EMBL/GenBank/DDBJ databases">
        <title>Myxobolus squamalis genome and transcriptome.</title>
        <authorList>
            <person name="Yahalomi D."/>
            <person name="Atkinson S.D."/>
            <person name="Neuhof M."/>
            <person name="Chang E.S."/>
            <person name="Philippe H."/>
            <person name="Cartwright P."/>
            <person name="Bartholomew J.L."/>
            <person name="Huchon D."/>
        </authorList>
    </citation>
    <scope>NUCLEOTIDE SEQUENCE</scope>
    <source>
        <strain evidence="6">71B08</strain>
        <tissue evidence="6">Whole</tissue>
    </source>
</reference>
<evidence type="ECO:0000259" key="5">
    <source>
        <dbReference type="PROSITE" id="PS50157"/>
    </source>
</evidence>
<dbReference type="PROSITE" id="PS50157">
    <property type="entry name" value="ZINC_FINGER_C2H2_2"/>
    <property type="match status" value="3"/>
</dbReference>
<sequence length="253" mass="29454">MNFAKQEAPYPNNINRFYSESTSHRQALPFLPIFSAPTPNPGLFPPTYEANSITPNYTDPFPLMNNYADPSILNYGGSNTMCLGTNQGFHSIMHSYSMQENRLSQNREYQYIENGPYPSEVYHQGWHRNGSATAGTMVASLHNLYSLDPIVEKQDEGSERPHLCTYVGCNKRYKKKSHLKVVLRAYELETHTRTHTHEKPYACDWVGCTWKFARSDELTRHYRRHTLERPYICTMCNRKFSRSDHLNAHKKRH</sequence>
<dbReference type="PROSITE" id="PS00028">
    <property type="entry name" value="ZINC_FINGER_C2H2_1"/>
    <property type="match status" value="2"/>
</dbReference>
<dbReference type="EMBL" id="GHBR01001219">
    <property type="protein sequence ID" value="NDJ96546.1"/>
    <property type="molecule type" value="Transcribed_RNA"/>
</dbReference>
<dbReference type="Pfam" id="PF00096">
    <property type="entry name" value="zf-C2H2"/>
    <property type="match status" value="2"/>
</dbReference>
<dbReference type="SUPFAM" id="SSF57667">
    <property type="entry name" value="beta-beta-alpha zinc fingers"/>
    <property type="match status" value="2"/>
</dbReference>
<keyword evidence="2 4" id="KW-0863">Zinc-finger</keyword>
<dbReference type="PANTHER" id="PTHR23235:SF156">
    <property type="entry name" value="KRUPPEL-LIKE FACTOR 18"/>
    <property type="match status" value="1"/>
</dbReference>
<dbReference type="GO" id="GO:0000981">
    <property type="term" value="F:DNA-binding transcription factor activity, RNA polymerase II-specific"/>
    <property type="evidence" value="ECO:0007669"/>
    <property type="project" value="TreeGrafter"/>
</dbReference>
<keyword evidence="3" id="KW-0862">Zinc</keyword>
<dbReference type="Gene3D" id="3.30.160.60">
    <property type="entry name" value="Classic Zinc Finger"/>
    <property type="match status" value="3"/>
</dbReference>
<evidence type="ECO:0000256" key="3">
    <source>
        <dbReference type="ARBA" id="ARBA00022833"/>
    </source>
</evidence>
<dbReference type="InterPro" id="IPR013087">
    <property type="entry name" value="Znf_C2H2_type"/>
</dbReference>
<evidence type="ECO:0000256" key="4">
    <source>
        <dbReference type="PROSITE-ProRule" id="PRU00042"/>
    </source>
</evidence>